<dbReference type="AlphaFoldDB" id="A0A7C1P4N8"/>
<dbReference type="GO" id="GO:0022857">
    <property type="term" value="F:transmembrane transporter activity"/>
    <property type="evidence" value="ECO:0007669"/>
    <property type="project" value="TreeGrafter"/>
</dbReference>
<keyword evidence="2" id="KW-0547">Nucleotide-binding</keyword>
<dbReference type="SUPFAM" id="SSF52540">
    <property type="entry name" value="P-loop containing nucleoside triphosphate hydrolases"/>
    <property type="match status" value="1"/>
</dbReference>
<dbReference type="InterPro" id="IPR003439">
    <property type="entry name" value="ABC_transporter-like_ATP-bd"/>
</dbReference>
<organism evidence="2">
    <name type="scientific">Thermofilum pendens</name>
    <dbReference type="NCBI Taxonomy" id="2269"/>
    <lineage>
        <taxon>Archaea</taxon>
        <taxon>Thermoproteota</taxon>
        <taxon>Thermoprotei</taxon>
        <taxon>Thermofilales</taxon>
        <taxon>Thermofilaceae</taxon>
        <taxon>Thermofilum</taxon>
    </lineage>
</organism>
<keyword evidence="2" id="KW-0067">ATP-binding</keyword>
<reference evidence="2" key="1">
    <citation type="journal article" date="2020" name="mSystems">
        <title>Genome- and Community-Level Interaction Insights into Carbon Utilization and Element Cycling Functions of Hydrothermarchaeota in Hydrothermal Sediment.</title>
        <authorList>
            <person name="Zhou Z."/>
            <person name="Liu Y."/>
            <person name="Xu W."/>
            <person name="Pan J."/>
            <person name="Luo Z.H."/>
            <person name="Li M."/>
        </authorList>
    </citation>
    <scope>NUCLEOTIDE SEQUENCE [LARGE SCALE GENOMIC DNA]</scope>
    <source>
        <strain evidence="2">SpSt-25</strain>
    </source>
</reference>
<dbReference type="GO" id="GO:0016887">
    <property type="term" value="F:ATP hydrolysis activity"/>
    <property type="evidence" value="ECO:0007669"/>
    <property type="project" value="InterPro"/>
</dbReference>
<dbReference type="GO" id="GO:0005886">
    <property type="term" value="C:plasma membrane"/>
    <property type="evidence" value="ECO:0007669"/>
    <property type="project" value="TreeGrafter"/>
</dbReference>
<dbReference type="EMBL" id="DSKP01000093">
    <property type="protein sequence ID" value="HEB48692.1"/>
    <property type="molecule type" value="Genomic_DNA"/>
</dbReference>
<accession>A0A7C1P4N8</accession>
<dbReference type="InterPro" id="IPR027417">
    <property type="entry name" value="P-loop_NTPase"/>
</dbReference>
<proteinExistence type="predicted"/>
<dbReference type="Pfam" id="PF00005">
    <property type="entry name" value="ABC_tran"/>
    <property type="match status" value="1"/>
</dbReference>
<dbReference type="GO" id="GO:0005524">
    <property type="term" value="F:ATP binding"/>
    <property type="evidence" value="ECO:0007669"/>
    <property type="project" value="UniProtKB-KW"/>
</dbReference>
<evidence type="ECO:0000259" key="1">
    <source>
        <dbReference type="Pfam" id="PF00005"/>
    </source>
</evidence>
<dbReference type="Gene3D" id="3.40.50.300">
    <property type="entry name" value="P-loop containing nucleotide triphosphate hydrolases"/>
    <property type="match status" value="1"/>
</dbReference>
<comment type="caution">
    <text evidence="2">The sequence shown here is derived from an EMBL/GenBank/DDBJ whole genome shotgun (WGS) entry which is preliminary data.</text>
</comment>
<dbReference type="PANTHER" id="PTHR24220">
    <property type="entry name" value="IMPORT ATP-BINDING PROTEIN"/>
    <property type="match status" value="1"/>
</dbReference>
<evidence type="ECO:0000313" key="2">
    <source>
        <dbReference type="EMBL" id="HEB48692.1"/>
    </source>
</evidence>
<gene>
    <name evidence="2" type="ORF">ENP77_02720</name>
</gene>
<dbReference type="InterPro" id="IPR015854">
    <property type="entry name" value="ABC_transpr_LolD-like"/>
</dbReference>
<feature type="domain" description="ABC transporter" evidence="1">
    <location>
        <begin position="24"/>
        <end position="64"/>
    </location>
</feature>
<name>A0A7C1P4N8_THEPE</name>
<sequence>MRALMMVRVSGLSYRYPGSESWVLRDMHFEADAGEFILLVGPSGCGKSTFARVLNGLIPHFYGGELLGEVEVCGMDPREHSHL</sequence>
<protein>
    <submittedName>
        <fullName evidence="2">ATP-binding cassette domain-containing protein</fullName>
    </submittedName>
</protein>